<dbReference type="FunFam" id="3.30.70.270:FF:000001">
    <property type="entry name" value="Diguanylate cyclase domain protein"/>
    <property type="match status" value="1"/>
</dbReference>
<keyword evidence="3" id="KW-0812">Transmembrane</keyword>
<feature type="transmembrane region" description="Helical" evidence="3">
    <location>
        <begin position="199"/>
        <end position="217"/>
    </location>
</feature>
<dbReference type="SMART" id="SM00267">
    <property type="entry name" value="GGDEF"/>
    <property type="match status" value="1"/>
</dbReference>
<dbReference type="InterPro" id="IPR050469">
    <property type="entry name" value="Diguanylate_Cyclase"/>
</dbReference>
<dbReference type="InterPro" id="IPR029787">
    <property type="entry name" value="Nucleotide_cyclase"/>
</dbReference>
<keyword evidence="3" id="KW-1133">Transmembrane helix</keyword>
<feature type="domain" description="GGDEF" evidence="4">
    <location>
        <begin position="260"/>
        <end position="390"/>
    </location>
</feature>
<dbReference type="PANTHER" id="PTHR45138:SF9">
    <property type="entry name" value="DIGUANYLATE CYCLASE DGCM-RELATED"/>
    <property type="match status" value="1"/>
</dbReference>
<dbReference type="RefSeq" id="WP_180157294.1">
    <property type="nucleotide sequence ID" value="NZ_JACCEM010000009.1"/>
</dbReference>
<feature type="transmembrane region" description="Helical" evidence="3">
    <location>
        <begin position="112"/>
        <end position="133"/>
    </location>
</feature>
<evidence type="ECO:0000256" key="1">
    <source>
        <dbReference type="ARBA" id="ARBA00012528"/>
    </source>
</evidence>
<dbReference type="CDD" id="cd01949">
    <property type="entry name" value="GGDEF"/>
    <property type="match status" value="1"/>
</dbReference>
<evidence type="ECO:0000313" key="5">
    <source>
        <dbReference type="EMBL" id="NYT50895.1"/>
    </source>
</evidence>
<evidence type="ECO:0000256" key="2">
    <source>
        <dbReference type="ARBA" id="ARBA00034247"/>
    </source>
</evidence>
<dbReference type="EC" id="2.7.7.65" evidence="1"/>
<protein>
    <recommendedName>
        <fullName evidence="1">diguanylate cyclase</fullName>
        <ecNumber evidence="1">2.7.7.65</ecNumber>
    </recommendedName>
</protein>
<dbReference type="Gene3D" id="3.30.70.270">
    <property type="match status" value="1"/>
</dbReference>
<dbReference type="PANTHER" id="PTHR45138">
    <property type="entry name" value="REGULATORY COMPONENTS OF SENSORY TRANSDUCTION SYSTEM"/>
    <property type="match status" value="1"/>
</dbReference>
<dbReference type="GO" id="GO:0052621">
    <property type="term" value="F:diguanylate cyclase activity"/>
    <property type="evidence" value="ECO:0007669"/>
    <property type="project" value="UniProtKB-EC"/>
</dbReference>
<comment type="caution">
    <text evidence="5">The sequence shown here is derived from an EMBL/GenBank/DDBJ whole genome shotgun (WGS) entry which is preliminary data.</text>
</comment>
<dbReference type="SUPFAM" id="SSF55073">
    <property type="entry name" value="Nucleotide cyclase"/>
    <property type="match status" value="1"/>
</dbReference>
<reference evidence="5 6" key="1">
    <citation type="submission" date="2020-07" db="EMBL/GenBank/DDBJ databases">
        <title>Taxonomic revisions and descriptions of new bacterial species based on genomic comparisons in the high-G+C-content subgroup of the family Alcaligenaceae.</title>
        <authorList>
            <person name="Szabo A."/>
            <person name="Felfoldi T."/>
        </authorList>
    </citation>
    <scope>NUCLEOTIDE SEQUENCE [LARGE SCALE GENOMIC DNA]</scope>
    <source>
        <strain evidence="5 6">LMG 24012</strain>
    </source>
</reference>
<evidence type="ECO:0000313" key="6">
    <source>
        <dbReference type="Proteomes" id="UP000559809"/>
    </source>
</evidence>
<feature type="transmembrane region" description="Helical" evidence="3">
    <location>
        <begin position="81"/>
        <end position="100"/>
    </location>
</feature>
<dbReference type="InterPro" id="IPR000160">
    <property type="entry name" value="GGDEF_dom"/>
</dbReference>
<dbReference type="InterPro" id="IPR043128">
    <property type="entry name" value="Rev_trsase/Diguanyl_cyclase"/>
</dbReference>
<dbReference type="AlphaFoldDB" id="A0A853FXY7"/>
<feature type="transmembrane region" description="Helical" evidence="3">
    <location>
        <begin position="53"/>
        <end position="75"/>
    </location>
</feature>
<dbReference type="NCBIfam" id="TIGR00254">
    <property type="entry name" value="GGDEF"/>
    <property type="match status" value="1"/>
</dbReference>
<evidence type="ECO:0000256" key="3">
    <source>
        <dbReference type="SAM" id="Phobius"/>
    </source>
</evidence>
<evidence type="ECO:0000259" key="4">
    <source>
        <dbReference type="PROSITE" id="PS50887"/>
    </source>
</evidence>
<dbReference type="PROSITE" id="PS50887">
    <property type="entry name" value="GGDEF"/>
    <property type="match status" value="1"/>
</dbReference>
<proteinExistence type="predicted"/>
<comment type="catalytic activity">
    <reaction evidence="2">
        <text>2 GTP = 3',3'-c-di-GMP + 2 diphosphate</text>
        <dbReference type="Rhea" id="RHEA:24898"/>
        <dbReference type="ChEBI" id="CHEBI:33019"/>
        <dbReference type="ChEBI" id="CHEBI:37565"/>
        <dbReference type="ChEBI" id="CHEBI:58805"/>
        <dbReference type="EC" id="2.7.7.65"/>
    </reaction>
</comment>
<dbReference type="EMBL" id="JACCEM010000009">
    <property type="protein sequence ID" value="NYT50895.1"/>
    <property type="molecule type" value="Genomic_DNA"/>
</dbReference>
<dbReference type="Proteomes" id="UP000559809">
    <property type="component" value="Unassembled WGS sequence"/>
</dbReference>
<feature type="transmembrane region" description="Helical" evidence="3">
    <location>
        <begin position="145"/>
        <end position="164"/>
    </location>
</feature>
<sequence length="405" mass="44094">MSIAFLKRCWEHILHDIVAPTRPSSHQLVRLATPFGRGASVRRQAALVITARVQFLSLIFAVLVPACAIIDLALFDWKTGSLLTGLRVAAGAAFAAIAWSGERGGAHRYAWAILRLLAMLLVPTVFYLAVLHITSGLELTRAQLLAVQLYGLMPTIVLAGLAIFPLSALEILLYSVPVLGIASWGLMDPDVGLSLLRHGPIYWFMFMMIGVAMISGMSQSHYMESLVHHASMDPLTGVQTRRAGIEAIEQAMKRAQLQGRPLTIMFLDIDHFKQINDSFGHDAGDRALIAFAQALRQNMRRDDVLIRWGGEEFVAALPGMPMDAVPALLEKMRANGLGLRVDGKPLEASIGIAESAADHCADWARLVQLADERMYQAKELGRARAMLPEGRVVDMSAKSDAGAGA</sequence>
<dbReference type="Pfam" id="PF00990">
    <property type="entry name" value="GGDEF"/>
    <property type="match status" value="1"/>
</dbReference>
<keyword evidence="3" id="KW-0472">Membrane</keyword>
<keyword evidence="6" id="KW-1185">Reference proteome</keyword>
<organism evidence="5 6">
    <name type="scientific">Parapusillimonas granuli</name>
    <dbReference type="NCBI Taxonomy" id="380911"/>
    <lineage>
        <taxon>Bacteria</taxon>
        <taxon>Pseudomonadati</taxon>
        <taxon>Pseudomonadota</taxon>
        <taxon>Betaproteobacteria</taxon>
        <taxon>Burkholderiales</taxon>
        <taxon>Alcaligenaceae</taxon>
        <taxon>Parapusillimonas</taxon>
    </lineage>
</organism>
<gene>
    <name evidence="5" type="ORF">H0A72_16390</name>
</gene>
<name>A0A853FXY7_9BURK</name>
<feature type="transmembrane region" description="Helical" evidence="3">
    <location>
        <begin position="171"/>
        <end position="187"/>
    </location>
</feature>
<accession>A0A853FXY7</accession>